<sequence length="67" mass="7534">MEPAKDTIRRISPQSGRRRFLKQLAAGLALGAQAFPAVAEEKPERPRQRQPAIRSRSPKRSRAMRPG</sequence>
<evidence type="ECO:0000313" key="2">
    <source>
        <dbReference type="EMBL" id="SEB96856.1"/>
    </source>
</evidence>
<dbReference type="AlphaFoldDB" id="A0A1M7KKP8"/>
<accession>A0A1M7KKP8</accession>
<dbReference type="Proteomes" id="UP000183208">
    <property type="component" value="Unassembled WGS sequence"/>
</dbReference>
<dbReference type="PROSITE" id="PS51318">
    <property type="entry name" value="TAT"/>
    <property type="match status" value="1"/>
</dbReference>
<organism evidence="2 3">
    <name type="scientific">Bradyrhizobium lablabi</name>
    <dbReference type="NCBI Taxonomy" id="722472"/>
    <lineage>
        <taxon>Bacteria</taxon>
        <taxon>Pseudomonadati</taxon>
        <taxon>Pseudomonadota</taxon>
        <taxon>Alphaproteobacteria</taxon>
        <taxon>Hyphomicrobiales</taxon>
        <taxon>Nitrobacteraceae</taxon>
        <taxon>Bradyrhizobium</taxon>
    </lineage>
</organism>
<dbReference type="InterPro" id="IPR006311">
    <property type="entry name" value="TAT_signal"/>
</dbReference>
<reference evidence="2 3" key="1">
    <citation type="submission" date="2016-10" db="EMBL/GenBank/DDBJ databases">
        <authorList>
            <person name="de Groot N.N."/>
        </authorList>
    </citation>
    <scope>NUCLEOTIDE SEQUENCE [LARGE SCALE GENOMIC DNA]</scope>
    <source>
        <strain evidence="2 3">GAS522</strain>
    </source>
</reference>
<evidence type="ECO:0000256" key="1">
    <source>
        <dbReference type="SAM" id="MobiDB-lite"/>
    </source>
</evidence>
<feature type="compositionally biased region" description="Basic residues" evidence="1">
    <location>
        <begin position="56"/>
        <end position="67"/>
    </location>
</feature>
<dbReference type="RefSeq" id="WP_074814764.1">
    <property type="nucleotide sequence ID" value="NZ_FNTI01000001.1"/>
</dbReference>
<gene>
    <name evidence="2" type="ORF">SAMN05444171_0346</name>
</gene>
<proteinExistence type="predicted"/>
<evidence type="ECO:0000313" key="3">
    <source>
        <dbReference type="Proteomes" id="UP000183208"/>
    </source>
</evidence>
<dbReference type="EMBL" id="FNTI01000001">
    <property type="protein sequence ID" value="SEB96856.1"/>
    <property type="molecule type" value="Genomic_DNA"/>
</dbReference>
<feature type="region of interest" description="Disordered" evidence="1">
    <location>
        <begin position="37"/>
        <end position="67"/>
    </location>
</feature>
<protein>
    <submittedName>
        <fullName evidence="2">Uncharacterized protein</fullName>
    </submittedName>
</protein>
<name>A0A1M7KKP8_9BRAD</name>